<dbReference type="Proteomes" id="UP000501926">
    <property type="component" value="Chromosome"/>
</dbReference>
<dbReference type="InterPro" id="IPR036515">
    <property type="entry name" value="Transposase_17_sf"/>
</dbReference>
<sequence length="75" mass="8846">MHRRYTSRVNFREGWRGRLSQGRFASSLIDKTHLYLAARYVELNPVRAKLVKKLQEYRWSSAPAHIAGRCIPDFL</sequence>
<dbReference type="PANTHER" id="PTHR34322:SF2">
    <property type="entry name" value="TRANSPOSASE IS200-LIKE DOMAIN-CONTAINING PROTEIN"/>
    <property type="match status" value="1"/>
</dbReference>
<protein>
    <recommendedName>
        <fullName evidence="3">Transposase</fullName>
    </recommendedName>
</protein>
<evidence type="ECO:0000313" key="2">
    <source>
        <dbReference type="Proteomes" id="UP000501926"/>
    </source>
</evidence>
<evidence type="ECO:0008006" key="3">
    <source>
        <dbReference type="Google" id="ProtNLM"/>
    </source>
</evidence>
<organism evidence="1 2">
    <name type="scientific">Kuenenia stuttgartiensis</name>
    <dbReference type="NCBI Taxonomy" id="174633"/>
    <lineage>
        <taxon>Bacteria</taxon>
        <taxon>Pseudomonadati</taxon>
        <taxon>Planctomycetota</taxon>
        <taxon>Candidatus Brocadiia</taxon>
        <taxon>Candidatus Brocadiales</taxon>
        <taxon>Candidatus Brocadiaceae</taxon>
        <taxon>Candidatus Kuenenia</taxon>
    </lineage>
</organism>
<dbReference type="GO" id="GO:0006313">
    <property type="term" value="P:DNA transposition"/>
    <property type="evidence" value="ECO:0007669"/>
    <property type="project" value="InterPro"/>
</dbReference>
<dbReference type="EMBL" id="CP049055">
    <property type="protein sequence ID" value="QII14158.1"/>
    <property type="molecule type" value="Genomic_DNA"/>
</dbReference>
<dbReference type="Gene3D" id="3.30.70.1290">
    <property type="entry name" value="Transposase IS200-like"/>
    <property type="match status" value="1"/>
</dbReference>
<proteinExistence type="predicted"/>
<evidence type="ECO:0000313" key="1">
    <source>
        <dbReference type="EMBL" id="QII14158.1"/>
    </source>
</evidence>
<name>A0A6G7GX36_KUEST</name>
<gene>
    <name evidence="1" type="ORF">KsCSTR_47810</name>
</gene>
<dbReference type="AlphaFoldDB" id="A0A6G7GX36"/>
<accession>A0A6G7GX36</accession>
<dbReference type="PANTHER" id="PTHR34322">
    <property type="entry name" value="TRANSPOSASE, Y1_TNP DOMAIN-CONTAINING"/>
    <property type="match status" value="1"/>
</dbReference>
<reference evidence="1 2" key="1">
    <citation type="submission" date="2020-02" db="EMBL/GenBank/DDBJ databases">
        <title>Newly sequenced genome of strain CSTR1 showed variability in Candidatus Kuenenia stuttgartiensis genomes.</title>
        <authorList>
            <person name="Ding C."/>
            <person name="Adrian L."/>
        </authorList>
    </citation>
    <scope>NUCLEOTIDE SEQUENCE [LARGE SCALE GENOMIC DNA]</scope>
    <source>
        <strain evidence="1 2">CSTR1</strain>
    </source>
</reference>
<dbReference type="GO" id="GO:0003677">
    <property type="term" value="F:DNA binding"/>
    <property type="evidence" value="ECO:0007669"/>
    <property type="project" value="InterPro"/>
</dbReference>
<dbReference type="GO" id="GO:0004803">
    <property type="term" value="F:transposase activity"/>
    <property type="evidence" value="ECO:0007669"/>
    <property type="project" value="InterPro"/>
</dbReference>